<evidence type="ECO:0000313" key="3">
    <source>
        <dbReference type="Proteomes" id="UP000724657"/>
    </source>
</evidence>
<dbReference type="CDD" id="cd00761">
    <property type="entry name" value="Glyco_tranf_GTA_type"/>
    <property type="match status" value="1"/>
</dbReference>
<reference evidence="2" key="2">
    <citation type="submission" date="2021-04" db="EMBL/GenBank/DDBJ databases">
        <authorList>
            <person name="Gilroy R."/>
        </authorList>
    </citation>
    <scope>NUCLEOTIDE SEQUENCE</scope>
    <source>
        <strain evidence="2">A6-441</strain>
    </source>
</reference>
<dbReference type="GO" id="GO:0016758">
    <property type="term" value="F:hexosyltransferase activity"/>
    <property type="evidence" value="ECO:0007669"/>
    <property type="project" value="UniProtKB-ARBA"/>
</dbReference>
<reference evidence="2" key="1">
    <citation type="journal article" date="2021" name="PeerJ">
        <title>Extensive microbial diversity within the chicken gut microbiome revealed by metagenomics and culture.</title>
        <authorList>
            <person name="Gilroy R."/>
            <person name="Ravi A."/>
            <person name="Getino M."/>
            <person name="Pursley I."/>
            <person name="Horton D.L."/>
            <person name="Alikhan N.F."/>
            <person name="Baker D."/>
            <person name="Gharbi K."/>
            <person name="Hall N."/>
            <person name="Watson M."/>
            <person name="Adriaenssens E.M."/>
            <person name="Foster-Nyarko E."/>
            <person name="Jarju S."/>
            <person name="Secka A."/>
            <person name="Antonio M."/>
            <person name="Oren A."/>
            <person name="Chaudhuri R.R."/>
            <person name="La Ragione R."/>
            <person name="Hildebrand F."/>
            <person name="Pallen M.J."/>
        </authorList>
    </citation>
    <scope>NUCLEOTIDE SEQUENCE</scope>
    <source>
        <strain evidence="2">A6-441</strain>
    </source>
</reference>
<dbReference type="EMBL" id="JAHLFN010000026">
    <property type="protein sequence ID" value="MBU3842001.1"/>
    <property type="molecule type" value="Genomic_DNA"/>
</dbReference>
<protein>
    <submittedName>
        <fullName evidence="2">Glycosyltransferase</fullName>
    </submittedName>
</protein>
<name>A0A9E2KYI8_9FUSO</name>
<proteinExistence type="predicted"/>
<dbReference type="Pfam" id="PF00535">
    <property type="entry name" value="Glycos_transf_2"/>
    <property type="match status" value="1"/>
</dbReference>
<dbReference type="SUPFAM" id="SSF53448">
    <property type="entry name" value="Nucleotide-diphospho-sugar transferases"/>
    <property type="match status" value="1"/>
</dbReference>
<dbReference type="Proteomes" id="UP000724657">
    <property type="component" value="Unassembled WGS sequence"/>
</dbReference>
<gene>
    <name evidence="2" type="ORF">IAA47_03295</name>
</gene>
<sequence>MEKFEKGLVSIITPMYNGEKFVAKTIESVLNQDYSNWEMIIIDDGSKDNSPVIVEEYTKKDKRIQLVRQKNAGSGAARNNGIRRAKGQYICLLDADDTWESNFLEEQIALIKEKDATLVFSSHNRIDENDNICLKPFIVPEKIDYNSLLKTCSISCLTAMYDVSKFGKFYLREDFKSLRDDYILWLEIIKKCKVAYGNKKILANYRVMQSSTSGNKKKVIKPQFLVYRKVENLGLIKSCYYLMWWAYYGIKKYKV</sequence>
<comment type="caution">
    <text evidence="2">The sequence shown here is derived from an EMBL/GenBank/DDBJ whole genome shotgun (WGS) entry which is preliminary data.</text>
</comment>
<dbReference type="InterPro" id="IPR029044">
    <property type="entry name" value="Nucleotide-diphossugar_trans"/>
</dbReference>
<dbReference type="AlphaFoldDB" id="A0A9E2KYI8"/>
<dbReference type="InterPro" id="IPR001173">
    <property type="entry name" value="Glyco_trans_2-like"/>
</dbReference>
<evidence type="ECO:0000259" key="1">
    <source>
        <dbReference type="Pfam" id="PF00535"/>
    </source>
</evidence>
<feature type="domain" description="Glycosyltransferase 2-like" evidence="1">
    <location>
        <begin position="10"/>
        <end position="144"/>
    </location>
</feature>
<dbReference type="Gene3D" id="3.90.550.10">
    <property type="entry name" value="Spore Coat Polysaccharide Biosynthesis Protein SpsA, Chain A"/>
    <property type="match status" value="1"/>
</dbReference>
<dbReference type="PANTHER" id="PTHR22916:SF3">
    <property type="entry name" value="UDP-GLCNAC:BETAGAL BETA-1,3-N-ACETYLGLUCOSAMINYLTRANSFERASE-LIKE PROTEIN 1"/>
    <property type="match status" value="1"/>
</dbReference>
<evidence type="ECO:0000313" key="2">
    <source>
        <dbReference type="EMBL" id="MBU3842001.1"/>
    </source>
</evidence>
<dbReference type="PANTHER" id="PTHR22916">
    <property type="entry name" value="GLYCOSYLTRANSFERASE"/>
    <property type="match status" value="1"/>
</dbReference>
<accession>A0A9E2KYI8</accession>
<organism evidence="2 3">
    <name type="scientific">Candidatus Fusobacterium pullicola</name>
    <dbReference type="NCBI Taxonomy" id="2838601"/>
    <lineage>
        <taxon>Bacteria</taxon>
        <taxon>Fusobacteriati</taxon>
        <taxon>Fusobacteriota</taxon>
        <taxon>Fusobacteriia</taxon>
        <taxon>Fusobacteriales</taxon>
        <taxon>Fusobacteriaceae</taxon>
        <taxon>Fusobacterium</taxon>
    </lineage>
</organism>